<feature type="domain" description="Microcystin LR degradation protein MlrC N-terminal" evidence="3">
    <location>
        <begin position="7"/>
        <end position="296"/>
    </location>
</feature>
<dbReference type="Proteomes" id="UP001144805">
    <property type="component" value="Unassembled WGS sequence"/>
</dbReference>
<dbReference type="AlphaFoldDB" id="A0A9X3INW2"/>
<dbReference type="Pfam" id="PF07364">
    <property type="entry name" value="DUF1485"/>
    <property type="match status" value="1"/>
</dbReference>
<comment type="similarity">
    <text evidence="1">Belongs to the peptidase M81 family.</text>
</comment>
<organism evidence="4 5">
    <name type="scientific">Kaistia nematophila</name>
    <dbReference type="NCBI Taxonomy" id="2994654"/>
    <lineage>
        <taxon>Bacteria</taxon>
        <taxon>Pseudomonadati</taxon>
        <taxon>Pseudomonadota</taxon>
        <taxon>Alphaproteobacteria</taxon>
        <taxon>Hyphomicrobiales</taxon>
        <taxon>Kaistiaceae</taxon>
        <taxon>Kaistia</taxon>
    </lineage>
</organism>
<sequence length="496" mass="52932">MTTKRPRILLAGLYHETHTFVDEITRLPDYEILRGAALLARRGDGSTVDGFLEVAETEGWDVVPVVEYSALPSGTTDQAVFEAFWRELEAGLRAALDNGGLDGIWLALHGAMVTTESVDPEGELLARIRAIPGAATLPLYAVFDLHATFTAAMAKGANGLVAYRENPHTDARDSAVRSAELLARALREHASPVMHARNAAIIWAPPGTGTADRPMRDLEALAREIEAEDAEIWAVNIIGGYSFSDVPDAGVAFSLITTGSAERAEAALDRLEALAVELRELGQPKEWDLDTALAEIRTLEGGPYIVVEPADNIGGGAPGDDTAILRGFLRHGIRNAAVAIADAETVKAFADAVPGEVRTVRLGGKASRLGAGPLEIEAAFVSRSDGEFTLEDRNSHLAAMQGIHISMGPSVVLEADGVRILVNSRKTPPFDLGQLRSQGIVPEELTAIGVKAAVAHRRAYDPIAVRSYTVATPGPCTSVLTSLPYRRLRKPVFPLG</sequence>
<comment type="function">
    <text evidence="1">Involved in peptidolytic degradation of cyclic heptapeptide hepatotoxin microcystin (MC).</text>
</comment>
<keyword evidence="1" id="KW-0482">Metalloprotease</keyword>
<feature type="domain" description="Microcystin LR degradation protein MlrC C-terminal" evidence="2">
    <location>
        <begin position="308"/>
        <end position="487"/>
    </location>
</feature>
<dbReference type="GO" id="GO:0006508">
    <property type="term" value="P:proteolysis"/>
    <property type="evidence" value="ECO:0007669"/>
    <property type="project" value="UniProtKB-KW"/>
</dbReference>
<gene>
    <name evidence="4" type="ORF">OSH07_22485</name>
</gene>
<keyword evidence="1" id="KW-0378">Hydrolase</keyword>
<dbReference type="InterPro" id="IPR015995">
    <property type="entry name" value="MlrC_N"/>
</dbReference>
<dbReference type="Pfam" id="PF07171">
    <property type="entry name" value="MlrC_C"/>
    <property type="match status" value="1"/>
</dbReference>
<dbReference type="GO" id="GO:0046872">
    <property type="term" value="F:metal ion binding"/>
    <property type="evidence" value="ECO:0007669"/>
    <property type="project" value="UniProtKB-KW"/>
</dbReference>
<keyword evidence="1" id="KW-0479">Metal-binding</keyword>
<dbReference type="EMBL" id="JAPKNK010000013">
    <property type="protein sequence ID" value="MCX5571986.1"/>
    <property type="molecule type" value="Genomic_DNA"/>
</dbReference>
<dbReference type="PIRSF" id="PIRSF012702">
    <property type="entry name" value="UCP012702"/>
    <property type="match status" value="1"/>
</dbReference>
<evidence type="ECO:0000256" key="1">
    <source>
        <dbReference type="PIRNR" id="PIRNR012702"/>
    </source>
</evidence>
<accession>A0A9X3INW2</accession>
<evidence type="ECO:0000313" key="5">
    <source>
        <dbReference type="Proteomes" id="UP001144805"/>
    </source>
</evidence>
<comment type="cofactor">
    <cofactor evidence="1">
        <name>Zn(2+)</name>
        <dbReference type="ChEBI" id="CHEBI:29105"/>
    </cofactor>
    <text evidence="1">Binds 1 zinc ion per subunit.</text>
</comment>
<keyword evidence="1" id="KW-0645">Protease</keyword>
<dbReference type="GO" id="GO:0008237">
    <property type="term" value="F:metallopeptidase activity"/>
    <property type="evidence" value="ECO:0007669"/>
    <property type="project" value="UniProtKB-KW"/>
</dbReference>
<proteinExistence type="inferred from homology"/>
<reference evidence="4" key="1">
    <citation type="submission" date="2022-11" db="EMBL/GenBank/DDBJ databases">
        <title>Biodiversity and phylogenetic relationships of bacteria.</title>
        <authorList>
            <person name="Machado R.A.R."/>
            <person name="Bhat A."/>
            <person name="Loulou A."/>
            <person name="Kallel S."/>
        </authorList>
    </citation>
    <scope>NUCLEOTIDE SEQUENCE</scope>
    <source>
        <strain evidence="4">K-TC2</strain>
    </source>
</reference>
<dbReference type="InterPro" id="IPR009197">
    <property type="entry name" value="MlrC"/>
</dbReference>
<evidence type="ECO:0000259" key="3">
    <source>
        <dbReference type="Pfam" id="PF07364"/>
    </source>
</evidence>
<name>A0A9X3INW2_9HYPH</name>
<dbReference type="RefSeq" id="WP_266340944.1">
    <property type="nucleotide sequence ID" value="NZ_JAPKNK010000013.1"/>
</dbReference>
<dbReference type="InterPro" id="IPR010799">
    <property type="entry name" value="MlrC_C"/>
</dbReference>
<evidence type="ECO:0000313" key="4">
    <source>
        <dbReference type="EMBL" id="MCX5571986.1"/>
    </source>
</evidence>
<protein>
    <recommendedName>
        <fullName evidence="1">Microcystinase C</fullName>
        <shortName evidence="1">MlrC</shortName>
    </recommendedName>
</protein>
<comment type="caution">
    <text evidence="4">The sequence shown here is derived from an EMBL/GenBank/DDBJ whole genome shotgun (WGS) entry which is preliminary data.</text>
</comment>
<evidence type="ECO:0000259" key="2">
    <source>
        <dbReference type="Pfam" id="PF07171"/>
    </source>
</evidence>
<keyword evidence="5" id="KW-1185">Reference proteome</keyword>